<reference evidence="7" key="2">
    <citation type="submission" date="2016-01" db="EMBL/GenBank/DDBJ databases">
        <authorList>
            <person name="Poehlein A."/>
            <person name="Schlien K."/>
            <person name="Gottschalk G."/>
            <person name="Buckel W."/>
            <person name="Daniel R."/>
        </authorList>
    </citation>
    <scope>NUCLEOTIDE SEQUENCE [LARGE SCALE GENOMIC DNA]</scope>
    <source>
        <strain evidence="7">X2</strain>
    </source>
</reference>
<reference evidence="8" key="3">
    <citation type="submission" date="2016-11" db="EMBL/GenBank/DDBJ databases">
        <authorList>
            <person name="Jaros S."/>
            <person name="Januszkiewicz K."/>
            <person name="Wedrychowicz H."/>
        </authorList>
    </citation>
    <scope>NUCLEOTIDE SEQUENCE [LARGE SCALE GENOMIC DNA]</scope>
    <source>
        <strain evidence="8">DSM 1682</strain>
    </source>
</reference>
<dbReference type="EMBL" id="CP014223">
    <property type="protein sequence ID" value="AMJ41174.1"/>
    <property type="molecule type" value="Genomic_DNA"/>
</dbReference>
<dbReference type="KEGG" id="cpro:CPRO_15810"/>
<organism evidence="6 8">
    <name type="scientific">Anaerotignum propionicum DSM 1682</name>
    <dbReference type="NCBI Taxonomy" id="991789"/>
    <lineage>
        <taxon>Bacteria</taxon>
        <taxon>Bacillati</taxon>
        <taxon>Bacillota</taxon>
        <taxon>Clostridia</taxon>
        <taxon>Lachnospirales</taxon>
        <taxon>Anaerotignaceae</taxon>
        <taxon>Anaerotignum</taxon>
    </lineage>
</organism>
<dbReference type="GO" id="GO:0008654">
    <property type="term" value="P:phospholipid biosynthetic process"/>
    <property type="evidence" value="ECO:0007669"/>
    <property type="project" value="InterPro"/>
</dbReference>
<dbReference type="Pfam" id="PF02666">
    <property type="entry name" value="PS_Dcarbxylase"/>
    <property type="match status" value="1"/>
</dbReference>
<evidence type="ECO:0000256" key="3">
    <source>
        <dbReference type="ARBA" id="ARBA00023239"/>
    </source>
</evidence>
<dbReference type="EMBL" id="FQUA01000004">
    <property type="protein sequence ID" value="SHE65218.1"/>
    <property type="molecule type" value="Genomic_DNA"/>
</dbReference>
<keyword evidence="4" id="KW-0670">Pyruvate</keyword>
<keyword evidence="7" id="KW-1185">Reference proteome</keyword>
<evidence type="ECO:0000313" key="8">
    <source>
        <dbReference type="Proteomes" id="UP000184204"/>
    </source>
</evidence>
<dbReference type="EC" id="4.1.1.65" evidence="5"/>
<name>A0A0X1U8B2_ANAPI</name>
<evidence type="ECO:0000256" key="4">
    <source>
        <dbReference type="ARBA" id="ARBA00023317"/>
    </source>
</evidence>
<keyword evidence="1" id="KW-0210">Decarboxylase</keyword>
<protein>
    <submittedName>
        <fullName evidence="5 6">Phosphatidylserine decarboxylase</fullName>
        <ecNumber evidence="5">4.1.1.65</ecNumber>
    </submittedName>
</protein>
<keyword evidence="2" id="KW-0865">Zymogen</keyword>
<dbReference type="OrthoDB" id="9802030at2"/>
<evidence type="ECO:0000256" key="1">
    <source>
        <dbReference type="ARBA" id="ARBA00022793"/>
    </source>
</evidence>
<reference evidence="5 7" key="1">
    <citation type="journal article" date="2016" name="Genome Announc.">
        <title>Complete Genome Sequence of the Amino Acid-Fermenting Clostridium propionicum X2 (DSM 1682).</title>
        <authorList>
            <person name="Poehlein A."/>
            <person name="Schlien K."/>
            <person name="Chowdhury N.P."/>
            <person name="Gottschalk G."/>
            <person name="Buckel W."/>
            <person name="Daniel R."/>
        </authorList>
    </citation>
    <scope>NUCLEOTIDE SEQUENCE [LARGE SCALE GENOMIC DNA]</scope>
    <source>
        <strain evidence="5 7">X2</strain>
    </source>
</reference>
<dbReference type="PANTHER" id="PTHR10067">
    <property type="entry name" value="PHOSPHATIDYLSERINE DECARBOXYLASE"/>
    <property type="match status" value="1"/>
</dbReference>
<dbReference type="AlphaFoldDB" id="A0A0X1U8B2"/>
<gene>
    <name evidence="5" type="primary">psd</name>
    <name evidence="5" type="ORF">CPRO_15810</name>
    <name evidence="6" type="ORF">SAMN02745151_01392</name>
</gene>
<evidence type="ECO:0000256" key="2">
    <source>
        <dbReference type="ARBA" id="ARBA00023145"/>
    </source>
</evidence>
<dbReference type="GO" id="GO:0004609">
    <property type="term" value="F:phosphatidylserine decarboxylase activity"/>
    <property type="evidence" value="ECO:0007669"/>
    <property type="project" value="UniProtKB-EC"/>
</dbReference>
<dbReference type="PANTHER" id="PTHR10067:SF17">
    <property type="entry name" value="PHOSPHATIDYLSERINE DECARBOXYLASE PROENZYME 2"/>
    <property type="match status" value="1"/>
</dbReference>
<dbReference type="Proteomes" id="UP000068026">
    <property type="component" value="Chromosome"/>
</dbReference>
<reference evidence="6" key="4">
    <citation type="submission" date="2016-11" db="EMBL/GenBank/DDBJ databases">
        <authorList>
            <person name="Varghese N."/>
            <person name="Submissions S."/>
        </authorList>
    </citation>
    <scope>NUCLEOTIDE SEQUENCE</scope>
    <source>
        <strain evidence="6">DSM 1682</strain>
    </source>
</reference>
<accession>A0A0X1U8B2</accession>
<evidence type="ECO:0000313" key="6">
    <source>
        <dbReference type="EMBL" id="SHE65218.1"/>
    </source>
</evidence>
<sequence>MKYADRKGNIVEKNGGQDGVLSFLYRSRMGMLLLREIVKPKYSILMGRFLNLRISKILITPFIVLNKIDMTEYKVCKFKSYNDFFTREIKKEKRKVDFLPEHFIAPSDGKLSVFAIDDSSHFKIKNTSYTIRSLLRSTSLAEKYQGGTLLVFRLTVDDYHRYCYIDDGHKSKNYHIPGVLHTVNPVANDKLKIYKENTREFTILKSKNFGNLLIMEVGALFVGKIMNHHEEGTVVRGEEKGKFEFGGSTIIVCAEKGTIKIDQDISKNTSLGIETIVKMGEKIGTAQTAKSR</sequence>
<keyword evidence="3 5" id="KW-0456">Lyase</keyword>
<evidence type="ECO:0000313" key="7">
    <source>
        <dbReference type="Proteomes" id="UP000068026"/>
    </source>
</evidence>
<dbReference type="InterPro" id="IPR003817">
    <property type="entry name" value="PS_Dcarbxylase"/>
</dbReference>
<evidence type="ECO:0000313" key="5">
    <source>
        <dbReference type="EMBL" id="AMJ41174.1"/>
    </source>
</evidence>
<proteinExistence type="predicted"/>
<dbReference type="Proteomes" id="UP000184204">
    <property type="component" value="Unassembled WGS sequence"/>
</dbReference>